<keyword evidence="1" id="KW-0472">Membrane</keyword>
<feature type="transmembrane region" description="Helical" evidence="1">
    <location>
        <begin position="33"/>
        <end position="50"/>
    </location>
</feature>
<feature type="transmembrane region" description="Helical" evidence="1">
    <location>
        <begin position="70"/>
        <end position="93"/>
    </location>
</feature>
<evidence type="ECO:0000313" key="3">
    <source>
        <dbReference type="Proteomes" id="UP001596201"/>
    </source>
</evidence>
<evidence type="ECO:0000256" key="1">
    <source>
        <dbReference type="SAM" id="Phobius"/>
    </source>
</evidence>
<dbReference type="AlphaFoldDB" id="A0ABD5RDV2"/>
<dbReference type="Proteomes" id="UP001596201">
    <property type="component" value="Unassembled WGS sequence"/>
</dbReference>
<organism evidence="2 3">
    <name type="scientific">Salinirubrum litoreum</name>
    <dbReference type="NCBI Taxonomy" id="1126234"/>
    <lineage>
        <taxon>Archaea</taxon>
        <taxon>Methanobacteriati</taxon>
        <taxon>Methanobacteriota</taxon>
        <taxon>Stenosarchaea group</taxon>
        <taxon>Halobacteria</taxon>
        <taxon>Halobacteriales</taxon>
        <taxon>Haloferacaceae</taxon>
        <taxon>Salinirubrum</taxon>
    </lineage>
</organism>
<gene>
    <name evidence="2" type="ORF">ACFPJ5_13195</name>
</gene>
<sequence>MFGIGIFEYQRRRYRKWRGLSAAGKAWWAVKKAVTAAIVAIVLAVVVVHYNHSEAVLAVVQSGASPLTLVGPVVASLPLILLTTVLSVLAVLWPTRRPGDVGY</sequence>
<evidence type="ECO:0000313" key="2">
    <source>
        <dbReference type="EMBL" id="MFC5367887.1"/>
    </source>
</evidence>
<dbReference type="RefSeq" id="WP_227230130.1">
    <property type="nucleotide sequence ID" value="NZ_JAJCVJ010000002.1"/>
</dbReference>
<keyword evidence="1" id="KW-0812">Transmembrane</keyword>
<keyword evidence="3" id="KW-1185">Reference proteome</keyword>
<name>A0ABD5RDV2_9EURY</name>
<proteinExistence type="predicted"/>
<comment type="caution">
    <text evidence="2">The sequence shown here is derived from an EMBL/GenBank/DDBJ whole genome shotgun (WGS) entry which is preliminary data.</text>
</comment>
<protein>
    <submittedName>
        <fullName evidence="2">Uncharacterized protein</fullName>
    </submittedName>
</protein>
<accession>A0ABD5RDV2</accession>
<reference evidence="2 3" key="1">
    <citation type="journal article" date="2019" name="Int. J. Syst. Evol. Microbiol.">
        <title>The Global Catalogue of Microorganisms (GCM) 10K type strain sequencing project: providing services to taxonomists for standard genome sequencing and annotation.</title>
        <authorList>
            <consortium name="The Broad Institute Genomics Platform"/>
            <consortium name="The Broad Institute Genome Sequencing Center for Infectious Disease"/>
            <person name="Wu L."/>
            <person name="Ma J."/>
        </authorList>
    </citation>
    <scope>NUCLEOTIDE SEQUENCE [LARGE SCALE GENOMIC DNA]</scope>
    <source>
        <strain evidence="2 3">CGMCC 1.12237</strain>
    </source>
</reference>
<keyword evidence="1" id="KW-1133">Transmembrane helix</keyword>
<dbReference type="EMBL" id="JBHSKX010000002">
    <property type="protein sequence ID" value="MFC5367887.1"/>
    <property type="molecule type" value="Genomic_DNA"/>
</dbReference>